<accession>A0A414SBY2</accession>
<dbReference type="Proteomes" id="UP000285697">
    <property type="component" value="Unassembled WGS sequence"/>
</dbReference>
<dbReference type="AlphaFoldDB" id="A0A414SBY2"/>
<reference evidence="1 2" key="1">
    <citation type="submission" date="2018-08" db="EMBL/GenBank/DDBJ databases">
        <title>A genome reference for cultivated species of the human gut microbiota.</title>
        <authorList>
            <person name="Zou Y."/>
            <person name="Xue W."/>
            <person name="Luo G."/>
        </authorList>
    </citation>
    <scope>NUCLEOTIDE SEQUENCE [LARGE SCALE GENOMIC DNA]</scope>
    <source>
        <strain evidence="1 2">AM22-7AC</strain>
    </source>
</reference>
<evidence type="ECO:0008006" key="3">
    <source>
        <dbReference type="Google" id="ProtNLM"/>
    </source>
</evidence>
<dbReference type="EMBL" id="QRIA01000021">
    <property type="protein sequence ID" value="RHG16558.1"/>
    <property type="molecule type" value="Genomic_DNA"/>
</dbReference>
<name>A0A414SBY2_MEDGN</name>
<protein>
    <recommendedName>
        <fullName evidence="3">Acyl carrier protein</fullName>
    </recommendedName>
</protein>
<dbReference type="SUPFAM" id="SSF47336">
    <property type="entry name" value="ACP-like"/>
    <property type="match status" value="1"/>
</dbReference>
<sequence length="95" mass="11013">MKKYTSEEKLKIITDCLLEVAPEKMIDELTIQTSITNDLVLDSIEIMDLLIKIRETMKNSNQDEQVDIDRLLVYLFANTEDVLVKAICDFMDELV</sequence>
<gene>
    <name evidence="1" type="ORF">DW270_13145</name>
</gene>
<evidence type="ECO:0000313" key="1">
    <source>
        <dbReference type="EMBL" id="RHG16558.1"/>
    </source>
</evidence>
<dbReference type="RefSeq" id="WP_118263194.1">
    <property type="nucleotide sequence ID" value="NZ_CABHNE010000065.1"/>
</dbReference>
<proteinExistence type="predicted"/>
<evidence type="ECO:0000313" key="2">
    <source>
        <dbReference type="Proteomes" id="UP000285697"/>
    </source>
</evidence>
<organism evidence="1 2">
    <name type="scientific">Mediterraneibacter gnavus</name>
    <name type="common">Ruminococcus gnavus</name>
    <dbReference type="NCBI Taxonomy" id="33038"/>
    <lineage>
        <taxon>Bacteria</taxon>
        <taxon>Bacillati</taxon>
        <taxon>Bacillota</taxon>
        <taxon>Clostridia</taxon>
        <taxon>Lachnospirales</taxon>
        <taxon>Lachnospiraceae</taxon>
        <taxon>Mediterraneibacter</taxon>
    </lineage>
</organism>
<dbReference type="InterPro" id="IPR036736">
    <property type="entry name" value="ACP-like_sf"/>
</dbReference>
<comment type="caution">
    <text evidence="1">The sequence shown here is derived from an EMBL/GenBank/DDBJ whole genome shotgun (WGS) entry which is preliminary data.</text>
</comment>